<gene>
    <name evidence="2" type="ORF">CINCED_3A002792</name>
</gene>
<proteinExistence type="predicted"/>
<dbReference type="OrthoDB" id="6618274at2759"/>
<keyword evidence="2" id="KW-0548">Nucleotidyltransferase</keyword>
<dbReference type="AlphaFoldDB" id="A0A5E4MCL7"/>
<sequence length="131" mass="15069">MLRFADDIAVLAENENDLQNTLNIMNDTMRDEFKMKINIKKTNILISSRREEERLRTTNIAIDNESLQQVQEYKYLGSLITAEGTSKKEINLIKTYVWSVVLYGSETWTIAKAEENRLLALKHGVGEGCKE</sequence>
<keyword evidence="2" id="KW-0808">Transferase</keyword>
<keyword evidence="3" id="KW-1185">Reference proteome</keyword>
<feature type="domain" description="Reverse transcriptase" evidence="1">
    <location>
        <begin position="1"/>
        <end position="62"/>
    </location>
</feature>
<organism evidence="2 3">
    <name type="scientific">Cinara cedri</name>
    <dbReference type="NCBI Taxonomy" id="506608"/>
    <lineage>
        <taxon>Eukaryota</taxon>
        <taxon>Metazoa</taxon>
        <taxon>Ecdysozoa</taxon>
        <taxon>Arthropoda</taxon>
        <taxon>Hexapoda</taxon>
        <taxon>Insecta</taxon>
        <taxon>Pterygota</taxon>
        <taxon>Neoptera</taxon>
        <taxon>Paraneoptera</taxon>
        <taxon>Hemiptera</taxon>
        <taxon>Sternorrhyncha</taxon>
        <taxon>Aphidomorpha</taxon>
        <taxon>Aphidoidea</taxon>
        <taxon>Aphididae</taxon>
        <taxon>Lachninae</taxon>
        <taxon>Cinara</taxon>
    </lineage>
</organism>
<dbReference type="EMBL" id="CABPRJ010000488">
    <property type="protein sequence ID" value="VVC29148.1"/>
    <property type="molecule type" value="Genomic_DNA"/>
</dbReference>
<dbReference type="PROSITE" id="PS50878">
    <property type="entry name" value="RT_POL"/>
    <property type="match status" value="1"/>
</dbReference>
<evidence type="ECO:0000259" key="1">
    <source>
        <dbReference type="PROSITE" id="PS50878"/>
    </source>
</evidence>
<evidence type="ECO:0000313" key="3">
    <source>
        <dbReference type="Proteomes" id="UP000325440"/>
    </source>
</evidence>
<dbReference type="Proteomes" id="UP000325440">
    <property type="component" value="Unassembled WGS sequence"/>
</dbReference>
<protein>
    <submittedName>
        <fullName evidence="2">Reverse transcriptase domain</fullName>
    </submittedName>
</protein>
<dbReference type="PANTHER" id="PTHR47027:SF8">
    <property type="entry name" value="RIBONUCLEASE H"/>
    <property type="match status" value="1"/>
</dbReference>
<dbReference type="PANTHER" id="PTHR47027">
    <property type="entry name" value="REVERSE TRANSCRIPTASE DOMAIN-CONTAINING PROTEIN"/>
    <property type="match status" value="1"/>
</dbReference>
<name>A0A5E4MCL7_9HEMI</name>
<accession>A0A5E4MCL7</accession>
<reference evidence="2 3" key="1">
    <citation type="submission" date="2019-08" db="EMBL/GenBank/DDBJ databases">
        <authorList>
            <person name="Alioto T."/>
            <person name="Alioto T."/>
            <person name="Gomez Garrido J."/>
        </authorList>
    </citation>
    <scope>NUCLEOTIDE SEQUENCE [LARGE SCALE GENOMIC DNA]</scope>
</reference>
<dbReference type="InterPro" id="IPR000477">
    <property type="entry name" value="RT_dom"/>
</dbReference>
<evidence type="ECO:0000313" key="2">
    <source>
        <dbReference type="EMBL" id="VVC29148.1"/>
    </source>
</evidence>
<keyword evidence="2" id="KW-0695">RNA-directed DNA polymerase</keyword>
<dbReference type="GO" id="GO:0003964">
    <property type="term" value="F:RNA-directed DNA polymerase activity"/>
    <property type="evidence" value="ECO:0007669"/>
    <property type="project" value="UniProtKB-KW"/>
</dbReference>
<dbReference type="Pfam" id="PF00078">
    <property type="entry name" value="RVT_1"/>
    <property type="match status" value="1"/>
</dbReference>